<keyword evidence="1" id="KW-0812">Transmembrane</keyword>
<keyword evidence="1" id="KW-0472">Membrane</keyword>
<dbReference type="Pfam" id="PF05425">
    <property type="entry name" value="CopD"/>
    <property type="match status" value="1"/>
</dbReference>
<organism evidence="3 4">
    <name type="scientific">Haloquadratum walsbyi J07HQW1</name>
    <dbReference type="NCBI Taxonomy" id="1238424"/>
    <lineage>
        <taxon>Archaea</taxon>
        <taxon>Methanobacteriati</taxon>
        <taxon>Methanobacteriota</taxon>
        <taxon>Stenosarchaea group</taxon>
        <taxon>Halobacteria</taxon>
        <taxon>Halobacteriales</taxon>
        <taxon>Haloferacaceae</taxon>
        <taxon>Haloquadratum</taxon>
    </lineage>
</organism>
<evidence type="ECO:0000259" key="2">
    <source>
        <dbReference type="Pfam" id="PF05425"/>
    </source>
</evidence>
<proteinExistence type="predicted"/>
<dbReference type="InterPro" id="IPR008457">
    <property type="entry name" value="Cu-R_CopD_dom"/>
</dbReference>
<accession>U1MM14</accession>
<name>U1MM14_9EURY</name>
<evidence type="ECO:0000313" key="4">
    <source>
        <dbReference type="Proteomes" id="UP000030649"/>
    </source>
</evidence>
<dbReference type="AlphaFoldDB" id="U1MM14"/>
<feature type="transmembrane region" description="Helical" evidence="1">
    <location>
        <begin position="86"/>
        <end position="105"/>
    </location>
</feature>
<dbReference type="HOGENOM" id="CLU_143266_0_0_2"/>
<sequence length="151" mass="15971">MVVDLILIIIHTVAGTVWIGSVAFMTVAVLPTAATGDIDATPLERIVGRLMTLSRSGTVLTILTGGYLAGTTYTTETLINTVDGNLVLTALLMWLILAVSVEIGRRRLVSGLRAKRVRAPVAASRRSFQIATGVSMLLLVNIGLLTANTVI</sequence>
<feature type="transmembrane region" description="Helical" evidence="1">
    <location>
        <begin position="126"/>
        <end position="147"/>
    </location>
</feature>
<reference evidence="3 4" key="1">
    <citation type="journal article" date="2013" name="PLoS ONE">
        <title>Assembly-driven community genomics of a hypersaline microbial ecosystem.</title>
        <authorList>
            <person name="Podell S."/>
            <person name="Ugalde J.A."/>
            <person name="Narasingarao P."/>
            <person name="Banfield J.F."/>
            <person name="Heidelberg K.B."/>
            <person name="Allen E.E."/>
        </authorList>
    </citation>
    <scope>NUCLEOTIDE SEQUENCE [LARGE SCALE GENOMIC DNA]</scope>
    <source>
        <strain evidence="4">J07HQW1</strain>
    </source>
</reference>
<keyword evidence="1" id="KW-1133">Transmembrane helix</keyword>
<dbReference type="EMBL" id="KE356560">
    <property type="protein sequence ID" value="ERG90769.1"/>
    <property type="molecule type" value="Genomic_DNA"/>
</dbReference>
<gene>
    <name evidence="3" type="ORF">J07HQW1_00797</name>
</gene>
<protein>
    <recommendedName>
        <fullName evidence="2">Copper resistance protein D domain-containing protein</fullName>
    </recommendedName>
</protein>
<feature type="domain" description="Copper resistance protein D" evidence="2">
    <location>
        <begin position="45"/>
        <end position="144"/>
    </location>
</feature>
<dbReference type="GO" id="GO:0016020">
    <property type="term" value="C:membrane"/>
    <property type="evidence" value="ECO:0007669"/>
    <property type="project" value="InterPro"/>
</dbReference>
<evidence type="ECO:0000313" key="3">
    <source>
        <dbReference type="EMBL" id="ERG90769.1"/>
    </source>
</evidence>
<dbReference type="Proteomes" id="UP000030649">
    <property type="component" value="Unassembled WGS sequence"/>
</dbReference>
<evidence type="ECO:0000256" key="1">
    <source>
        <dbReference type="SAM" id="Phobius"/>
    </source>
</evidence>
<feature type="transmembrane region" description="Helical" evidence="1">
    <location>
        <begin position="6"/>
        <end position="31"/>
    </location>
</feature>
<dbReference type="STRING" id="1238424.J07HQW1_00797"/>